<evidence type="ECO:0000313" key="2">
    <source>
        <dbReference type="Proteomes" id="UP000620147"/>
    </source>
</evidence>
<dbReference type="EMBL" id="BLYJ01000023">
    <property type="protein sequence ID" value="GFO88697.1"/>
    <property type="molecule type" value="Genomic_DNA"/>
</dbReference>
<gene>
    <name evidence="1" type="ORF">BUFA31_18610</name>
</gene>
<protein>
    <submittedName>
        <fullName evidence="1">Uncharacterized protein</fullName>
    </submittedName>
</protein>
<sequence length="51" mass="5769">MKHGVSFLHGVFHGTVRAKAVTVVAEFRFADWLYDLFDTLLYQPVPDTGNT</sequence>
<keyword evidence="2" id="KW-1185">Reference proteome</keyword>
<dbReference type="Proteomes" id="UP000620147">
    <property type="component" value="Unassembled WGS sequence"/>
</dbReference>
<comment type="caution">
    <text evidence="1">The sequence shown here is derived from an EMBL/GenBank/DDBJ whole genome shotgun (WGS) entry which is preliminary data.</text>
</comment>
<organism evidence="1 2">
    <name type="scientific">Butyricicoccus faecihominis</name>
    <dbReference type="NCBI Taxonomy" id="1712515"/>
    <lineage>
        <taxon>Bacteria</taxon>
        <taxon>Bacillati</taxon>
        <taxon>Bacillota</taxon>
        <taxon>Clostridia</taxon>
        <taxon>Eubacteriales</taxon>
        <taxon>Butyricicoccaceae</taxon>
        <taxon>Butyricicoccus</taxon>
    </lineage>
</organism>
<name>A0ABQ1E151_9FIRM</name>
<proteinExistence type="predicted"/>
<reference evidence="1 2" key="1">
    <citation type="submission" date="2020-06" db="EMBL/GenBank/DDBJ databases">
        <title>Characterization of fructooligosaccharide metabolism and fructooligosaccharide-degrading enzymes in human commensal butyrate producers.</title>
        <authorList>
            <person name="Tanno H."/>
            <person name="Fujii T."/>
            <person name="Hirano K."/>
            <person name="Maeno S."/>
            <person name="Tonozuka T."/>
            <person name="Sakamoto M."/>
            <person name="Ohkuma M."/>
            <person name="Tochio T."/>
            <person name="Endo A."/>
        </authorList>
    </citation>
    <scope>NUCLEOTIDE SEQUENCE [LARGE SCALE GENOMIC DNA]</scope>
    <source>
        <strain evidence="1 2">JCM 31056</strain>
    </source>
</reference>
<accession>A0ABQ1E151</accession>
<evidence type="ECO:0000313" key="1">
    <source>
        <dbReference type="EMBL" id="GFO88697.1"/>
    </source>
</evidence>